<dbReference type="GO" id="GO:0008270">
    <property type="term" value="F:zinc ion binding"/>
    <property type="evidence" value="ECO:0007669"/>
    <property type="project" value="InterPro"/>
</dbReference>
<dbReference type="SUPFAM" id="SSF57756">
    <property type="entry name" value="Retrovirus zinc finger-like domains"/>
    <property type="match status" value="1"/>
</dbReference>
<dbReference type="OrthoDB" id="2361389at2759"/>
<accession>A0A8H3L8Y6</accession>
<comment type="caution">
    <text evidence="1">The sequence shown here is derived from an EMBL/GenBank/DDBJ whole genome shotgun (WGS) entry which is preliminary data.</text>
</comment>
<protein>
    <recommendedName>
        <fullName evidence="3">CCHC-type domain-containing protein</fullName>
    </recommendedName>
</protein>
<evidence type="ECO:0008006" key="3">
    <source>
        <dbReference type="Google" id="ProtNLM"/>
    </source>
</evidence>
<name>A0A8H3L8Y6_9GLOM</name>
<evidence type="ECO:0000313" key="1">
    <source>
        <dbReference type="EMBL" id="GES81300.1"/>
    </source>
</evidence>
<sequence>MNFLIKSFLTLTETEKEMSEEVGILALFTCWHLFSKCQFSYKHDPNSMIDLHSFQIFVQPNKAIYAELFSLSKKVIDCALKADMQHELANLFKSFIYDAQNKNSLETSNFTNIKNPTITKYKGHPPKKLKSNIETNALFKGKQSLKDSTRINIADNSNLDESSTKGRRKCGKCKQYGHYASTCQRTS</sequence>
<dbReference type="InterPro" id="IPR036875">
    <property type="entry name" value="Znf_CCHC_sf"/>
</dbReference>
<dbReference type="AlphaFoldDB" id="A0A8H3L8Y6"/>
<proteinExistence type="predicted"/>
<reference evidence="1" key="1">
    <citation type="submission" date="2019-10" db="EMBL/GenBank/DDBJ databases">
        <title>Conservation and host-specific expression of non-tandemly repeated heterogenous ribosome RNA gene in arbuscular mycorrhizal fungi.</title>
        <authorList>
            <person name="Maeda T."/>
            <person name="Kobayashi Y."/>
            <person name="Nakagawa T."/>
            <person name="Ezawa T."/>
            <person name="Yamaguchi K."/>
            <person name="Bino T."/>
            <person name="Nishimoto Y."/>
            <person name="Shigenobu S."/>
            <person name="Kawaguchi M."/>
        </authorList>
    </citation>
    <scope>NUCLEOTIDE SEQUENCE</scope>
    <source>
        <strain evidence="1">HR1</strain>
    </source>
</reference>
<dbReference type="GO" id="GO:0003676">
    <property type="term" value="F:nucleic acid binding"/>
    <property type="evidence" value="ECO:0007669"/>
    <property type="project" value="InterPro"/>
</dbReference>
<dbReference type="EMBL" id="BLAL01000054">
    <property type="protein sequence ID" value="GES81300.1"/>
    <property type="molecule type" value="Genomic_DNA"/>
</dbReference>
<dbReference type="Proteomes" id="UP000615446">
    <property type="component" value="Unassembled WGS sequence"/>
</dbReference>
<evidence type="ECO:0000313" key="2">
    <source>
        <dbReference type="Proteomes" id="UP000615446"/>
    </source>
</evidence>
<organism evidence="1 2">
    <name type="scientific">Rhizophagus clarus</name>
    <dbReference type="NCBI Taxonomy" id="94130"/>
    <lineage>
        <taxon>Eukaryota</taxon>
        <taxon>Fungi</taxon>
        <taxon>Fungi incertae sedis</taxon>
        <taxon>Mucoromycota</taxon>
        <taxon>Glomeromycotina</taxon>
        <taxon>Glomeromycetes</taxon>
        <taxon>Glomerales</taxon>
        <taxon>Glomeraceae</taxon>
        <taxon>Rhizophagus</taxon>
    </lineage>
</organism>
<gene>
    <name evidence="1" type="ORF">RCL2_000855100</name>
</gene>